<comment type="caution">
    <text evidence="1">The sequence shown here is derived from an EMBL/GenBank/DDBJ whole genome shotgun (WGS) entry which is preliminary data.</text>
</comment>
<feature type="non-terminal residue" evidence="1">
    <location>
        <position position="1"/>
    </location>
</feature>
<keyword evidence="2" id="KW-1185">Reference proteome</keyword>
<dbReference type="AlphaFoldDB" id="A0A4R0XG62"/>
<evidence type="ECO:0000313" key="2">
    <source>
        <dbReference type="Proteomes" id="UP000294200"/>
    </source>
</evidence>
<reference evidence="1 2" key="1">
    <citation type="submission" date="2017-02" db="EMBL/GenBank/DDBJ databases">
        <title>Paraburkholderia sophoroidis sp. nov. and Paraburkholderia steynii sp. nov. rhizobial symbionts of the fynbos legume Hypocalyptus sophoroides.</title>
        <authorList>
            <person name="Steenkamp E.T."/>
            <person name="Beukes C.W."/>
            <person name="Van Zyl E."/>
            <person name="Avontuur J."/>
            <person name="Chan W.Y."/>
            <person name="Hassen A."/>
            <person name="Palmer M."/>
            <person name="Mthombeni L."/>
            <person name="Phalane F."/>
            <person name="Sereme K."/>
            <person name="Venter S.N."/>
        </authorList>
    </citation>
    <scope>NUCLEOTIDE SEQUENCE [LARGE SCALE GENOMIC DNA]</scope>
    <source>
        <strain evidence="1 2">HC1.1ba</strain>
    </source>
</reference>
<dbReference type="Proteomes" id="UP000294200">
    <property type="component" value="Unassembled WGS sequence"/>
</dbReference>
<proteinExistence type="predicted"/>
<organism evidence="1 2">
    <name type="scientific">Paraburkholderia steynii</name>
    <dbReference type="NCBI Taxonomy" id="1245441"/>
    <lineage>
        <taxon>Bacteria</taxon>
        <taxon>Pseudomonadati</taxon>
        <taxon>Pseudomonadota</taxon>
        <taxon>Betaproteobacteria</taxon>
        <taxon>Burkholderiales</taxon>
        <taxon>Burkholderiaceae</taxon>
        <taxon>Paraburkholderia</taxon>
    </lineage>
</organism>
<evidence type="ECO:0000313" key="1">
    <source>
        <dbReference type="EMBL" id="TCG05989.1"/>
    </source>
</evidence>
<gene>
    <name evidence="1" type="ORF">BZM27_29775</name>
</gene>
<name>A0A4R0XG62_9BURK</name>
<sequence>GALVLSGWWFDIATGDMYAYERMSRSFEVIDRAMADRIVARLAARAR</sequence>
<protein>
    <submittedName>
        <fullName evidence="1">Carbonic anhydrase</fullName>
    </submittedName>
</protein>
<accession>A0A4R0XG62</accession>
<dbReference type="EMBL" id="MWML01000133">
    <property type="protein sequence ID" value="TCG05989.1"/>
    <property type="molecule type" value="Genomic_DNA"/>
</dbReference>